<dbReference type="SUPFAM" id="SSF52540">
    <property type="entry name" value="P-loop containing nucleoside triphosphate hydrolases"/>
    <property type="match status" value="1"/>
</dbReference>
<dbReference type="InterPro" id="IPR014015">
    <property type="entry name" value="Helicase_SF3_DNA-vir"/>
</dbReference>
<dbReference type="NCBIfam" id="TIGR01613">
    <property type="entry name" value="primase_Cterm"/>
    <property type="match status" value="1"/>
</dbReference>
<feature type="compositionally biased region" description="Polar residues" evidence="4">
    <location>
        <begin position="19"/>
        <end position="45"/>
    </location>
</feature>
<dbReference type="PANTHER" id="PTHR35372:SF2">
    <property type="entry name" value="SF3 HELICASE DOMAIN-CONTAINING PROTEIN"/>
    <property type="match status" value="1"/>
</dbReference>
<gene>
    <name evidence="6" type="ORF">JV46_10430</name>
</gene>
<feature type="region of interest" description="Disordered" evidence="4">
    <location>
        <begin position="1"/>
        <end position="85"/>
    </location>
</feature>
<feature type="domain" description="SF3 helicase" evidence="5">
    <location>
        <begin position="312"/>
        <end position="473"/>
    </location>
</feature>
<dbReference type="GO" id="GO:0005524">
    <property type="term" value="F:ATP binding"/>
    <property type="evidence" value="ECO:0007669"/>
    <property type="project" value="UniProtKB-KW"/>
</dbReference>
<dbReference type="RefSeq" id="WP_043117468.1">
    <property type="nucleotide sequence ID" value="NZ_JRAA01000002.1"/>
</dbReference>
<evidence type="ECO:0000259" key="5">
    <source>
        <dbReference type="PROSITE" id="PS51206"/>
    </source>
</evidence>
<dbReference type="PROSITE" id="PS51206">
    <property type="entry name" value="SF3_HELICASE_1"/>
    <property type="match status" value="1"/>
</dbReference>
<sequence>MLPEKNSAASAANIKIEETQATEQPSDTDITVTDKSSQDNLPDTQASEKKDAIDSPISIPASEPGEVEGTTSTAVESDTDDVPTNQDLIDTALQTIERALDKAPDDSVVVFEGPVIGSMATLRQLSMANYQNCRAKFKKANKAISVLAIDHEVEQFLQQTELPSTHHAFASALIQSQTFDGHAPVSHNGQLYAFDPISGMWKPITVDHLARRAAERFDGRKNCDRTNDYKNIAEHAITLTADPEFFDNAPVGLACPDGFISIQDGQVVTQLLTADHRQRVQIDFTPTEIPTPQFDEFLDETFQSDVPNEKDQQITLLQEVVGALMLGIAHRYQKAIIFYDPFGRAGKGTLERCIRELVPKEYVTAISPFNWGKEYYLASLAGSRLNVVGELTEQDSIPSAAFKTVTGGDLLTGRHPNHRTITFKNEAGHLFMSNHLINTRDHSEAFYTRWLIIEFPNSRLRSGLPIDPSLADNIIKSEMPGIAHWALQGAMRLLDRQAYSGSIAHDRLMAKWRHTANSLEEFIHEECELGDMSLYVKRSDLYSDYSDWCKENGRKPFAKGKVRELLEHNIGLGITHSTLNGYEVFRGVRMKEEPEQTRYNAPQANTGDSDTDVDDFDF</sequence>
<dbReference type="OrthoDB" id="784829at2"/>
<evidence type="ECO:0000256" key="3">
    <source>
        <dbReference type="ARBA" id="ARBA00022840"/>
    </source>
</evidence>
<dbReference type="STRING" id="2340.JV46_10430"/>
<dbReference type="eggNOG" id="COG3378">
    <property type="taxonomic scope" value="Bacteria"/>
</dbReference>
<accession>A0A0B0H9C4</accession>
<dbReference type="Pfam" id="PF19263">
    <property type="entry name" value="DUF5906"/>
    <property type="match status" value="1"/>
</dbReference>
<organism evidence="6 7">
    <name type="scientific">Solemya velum gill symbiont</name>
    <dbReference type="NCBI Taxonomy" id="2340"/>
    <lineage>
        <taxon>Bacteria</taxon>
        <taxon>Pseudomonadati</taxon>
        <taxon>Pseudomonadota</taxon>
        <taxon>Gammaproteobacteria</taxon>
        <taxon>sulfur-oxidizing symbionts</taxon>
    </lineage>
</organism>
<evidence type="ECO:0000256" key="2">
    <source>
        <dbReference type="ARBA" id="ARBA00022801"/>
    </source>
</evidence>
<comment type="caution">
    <text evidence="6">The sequence shown here is derived from an EMBL/GenBank/DDBJ whole genome shotgun (WGS) entry which is preliminary data.</text>
</comment>
<dbReference type="PATRIC" id="fig|2340.3.peg.1876"/>
<feature type="region of interest" description="Disordered" evidence="4">
    <location>
        <begin position="593"/>
        <end position="618"/>
    </location>
</feature>
<feature type="compositionally biased region" description="Polar residues" evidence="4">
    <location>
        <begin position="597"/>
        <end position="607"/>
    </location>
</feature>
<keyword evidence="1" id="KW-0547">Nucleotide-binding</keyword>
<evidence type="ECO:0000313" key="7">
    <source>
        <dbReference type="Proteomes" id="UP000030856"/>
    </source>
</evidence>
<dbReference type="InterPro" id="IPR006500">
    <property type="entry name" value="Helicase_put_C_phage/plasmid"/>
</dbReference>
<feature type="compositionally biased region" description="Acidic residues" evidence="4">
    <location>
        <begin position="609"/>
        <end position="618"/>
    </location>
</feature>
<dbReference type="Pfam" id="PF08706">
    <property type="entry name" value="D5_N"/>
    <property type="match status" value="1"/>
</dbReference>
<protein>
    <submittedName>
        <fullName evidence="6">Phage/plasmid primase</fullName>
    </submittedName>
</protein>
<keyword evidence="3" id="KW-0067">ATP-binding</keyword>
<dbReference type="InterPro" id="IPR027417">
    <property type="entry name" value="P-loop_NTPase"/>
</dbReference>
<evidence type="ECO:0000256" key="1">
    <source>
        <dbReference type="ARBA" id="ARBA00022741"/>
    </source>
</evidence>
<feature type="compositionally biased region" description="Polar residues" evidence="4">
    <location>
        <begin position="69"/>
        <end position="85"/>
    </location>
</feature>
<keyword evidence="7" id="KW-1185">Reference proteome</keyword>
<reference evidence="6 7" key="1">
    <citation type="journal article" date="2014" name="BMC Genomics">
        <title>The genome of the intracellular bacterium of the coastal bivalve, Solemya velum: a blueprint for thriving in and out of symbiosis.</title>
        <authorList>
            <person name="Dmytrenko O."/>
            <person name="Russell S.L."/>
            <person name="Loo W.T."/>
            <person name="Fontanez K.M."/>
            <person name="Liao L."/>
            <person name="Roeselers G."/>
            <person name="Sharma R."/>
            <person name="Stewart F.J."/>
            <person name="Newton I.L."/>
            <person name="Woyke T."/>
            <person name="Wu D."/>
            <person name="Lang J.M."/>
            <person name="Eisen J.A."/>
            <person name="Cavanaugh C.M."/>
        </authorList>
    </citation>
    <scope>NUCLEOTIDE SEQUENCE [LARGE SCALE GENOMIC DNA]</scope>
    <source>
        <strain evidence="6 7">WH</strain>
    </source>
</reference>
<dbReference type="EMBL" id="JRAA01000002">
    <property type="protein sequence ID" value="KHF25252.1"/>
    <property type="molecule type" value="Genomic_DNA"/>
</dbReference>
<evidence type="ECO:0000256" key="4">
    <source>
        <dbReference type="SAM" id="MobiDB-lite"/>
    </source>
</evidence>
<dbReference type="AlphaFoldDB" id="A0A0B0H9C4"/>
<dbReference type="InterPro" id="IPR045455">
    <property type="entry name" value="NrS-1_pol-like_helicase"/>
</dbReference>
<dbReference type="Gene3D" id="3.40.50.300">
    <property type="entry name" value="P-loop containing nucleotide triphosphate hydrolases"/>
    <property type="match status" value="1"/>
</dbReference>
<name>A0A0B0H9C4_SOVGS</name>
<proteinExistence type="predicted"/>
<dbReference type="GO" id="GO:0016787">
    <property type="term" value="F:hydrolase activity"/>
    <property type="evidence" value="ECO:0007669"/>
    <property type="project" value="UniProtKB-KW"/>
</dbReference>
<evidence type="ECO:0000313" key="6">
    <source>
        <dbReference type="EMBL" id="KHF25252.1"/>
    </source>
</evidence>
<dbReference type="GeneID" id="86992439"/>
<dbReference type="Proteomes" id="UP000030856">
    <property type="component" value="Unassembled WGS sequence"/>
</dbReference>
<dbReference type="InterPro" id="IPR014818">
    <property type="entry name" value="Phage/plasmid_primase_P4_C"/>
</dbReference>
<dbReference type="PANTHER" id="PTHR35372">
    <property type="entry name" value="ATP BINDING PROTEIN-RELATED"/>
    <property type="match status" value="1"/>
</dbReference>
<dbReference type="InterPro" id="IPR051620">
    <property type="entry name" value="ORF904-like_C"/>
</dbReference>
<keyword evidence="2" id="KW-0378">Hydrolase</keyword>